<keyword evidence="2" id="KW-1185">Reference proteome</keyword>
<sequence>MPDGRRWPGYATRFCPVCGRRVGTHREPINDNRLELVVYHQHDDTLRKPCRMSDKRAAIGAVAFTSVTDAGAFPIREYREAIA</sequence>
<comment type="caution">
    <text evidence="1">The sequence shown here is derived from an EMBL/GenBank/DDBJ whole genome shotgun (WGS) entry which is preliminary data.</text>
</comment>
<dbReference type="EMBL" id="BLKU01000005">
    <property type="protein sequence ID" value="GFG65788.1"/>
    <property type="molecule type" value="Genomic_DNA"/>
</dbReference>
<evidence type="ECO:0000313" key="2">
    <source>
        <dbReference type="Proteomes" id="UP000465306"/>
    </source>
</evidence>
<accession>A0ABQ1BPZ0</accession>
<proteinExistence type="predicted"/>
<dbReference type="Proteomes" id="UP000465306">
    <property type="component" value="Unassembled WGS sequence"/>
</dbReference>
<name>A0ABQ1BPZ0_9MYCO</name>
<protein>
    <recommendedName>
        <fullName evidence="3">CENP-V/GFA domain-containing protein</fullName>
    </recommendedName>
</protein>
<organism evidence="1 2">
    <name type="scientific">Mycobacterium kubicae</name>
    <dbReference type="NCBI Taxonomy" id="120959"/>
    <lineage>
        <taxon>Bacteria</taxon>
        <taxon>Bacillati</taxon>
        <taxon>Actinomycetota</taxon>
        <taxon>Actinomycetes</taxon>
        <taxon>Mycobacteriales</taxon>
        <taxon>Mycobacteriaceae</taxon>
        <taxon>Mycobacterium</taxon>
        <taxon>Mycobacterium simiae complex</taxon>
    </lineage>
</organism>
<evidence type="ECO:0008006" key="3">
    <source>
        <dbReference type="Google" id="ProtNLM"/>
    </source>
</evidence>
<evidence type="ECO:0000313" key="1">
    <source>
        <dbReference type="EMBL" id="GFG65788.1"/>
    </source>
</evidence>
<gene>
    <name evidence="1" type="ORF">MKUB_32780</name>
</gene>
<reference evidence="1 2" key="1">
    <citation type="journal article" date="2019" name="Emerg. Microbes Infect.">
        <title>Comprehensive subspecies identification of 175 nontuberculous mycobacteria species based on 7547 genomic profiles.</title>
        <authorList>
            <person name="Matsumoto Y."/>
            <person name="Kinjo T."/>
            <person name="Motooka D."/>
            <person name="Nabeya D."/>
            <person name="Jung N."/>
            <person name="Uechi K."/>
            <person name="Horii T."/>
            <person name="Iida T."/>
            <person name="Fujita J."/>
            <person name="Nakamura S."/>
        </authorList>
    </citation>
    <scope>NUCLEOTIDE SEQUENCE [LARGE SCALE GENOMIC DNA]</scope>
    <source>
        <strain evidence="1 2">JCM 13573</strain>
    </source>
</reference>